<comment type="caution">
    <text evidence="1">The sequence shown here is derived from an EMBL/GenBank/DDBJ whole genome shotgun (WGS) entry which is preliminary data.</text>
</comment>
<name>A0A8J3C4R9_9ACTN</name>
<dbReference type="EMBL" id="BMMX01000064">
    <property type="protein sequence ID" value="GGL18905.1"/>
    <property type="molecule type" value="Genomic_DNA"/>
</dbReference>
<accession>A0A8J3C4R9</accession>
<evidence type="ECO:0008006" key="3">
    <source>
        <dbReference type="Google" id="ProtNLM"/>
    </source>
</evidence>
<organism evidence="1 2">
    <name type="scientific">Mangrovihabitans endophyticus</name>
    <dbReference type="NCBI Taxonomy" id="1751298"/>
    <lineage>
        <taxon>Bacteria</taxon>
        <taxon>Bacillati</taxon>
        <taxon>Actinomycetota</taxon>
        <taxon>Actinomycetes</taxon>
        <taxon>Micromonosporales</taxon>
        <taxon>Micromonosporaceae</taxon>
        <taxon>Mangrovihabitans</taxon>
    </lineage>
</organism>
<evidence type="ECO:0000313" key="1">
    <source>
        <dbReference type="EMBL" id="GGL18905.1"/>
    </source>
</evidence>
<sequence>MAGETEVDLSTLDAIAVRLSDAADALDEVGKSSPGMPAAGDVSGIMGAAVAHLTGSAGNIVLGMKGAGEEVASARRDYAGGDQSAANSLRGS</sequence>
<evidence type="ECO:0000313" key="2">
    <source>
        <dbReference type="Proteomes" id="UP000656042"/>
    </source>
</evidence>
<reference evidence="1" key="1">
    <citation type="journal article" date="2014" name="Int. J. Syst. Evol. Microbiol.">
        <title>Complete genome sequence of Corynebacterium casei LMG S-19264T (=DSM 44701T), isolated from a smear-ripened cheese.</title>
        <authorList>
            <consortium name="US DOE Joint Genome Institute (JGI-PGF)"/>
            <person name="Walter F."/>
            <person name="Albersmeier A."/>
            <person name="Kalinowski J."/>
            <person name="Ruckert C."/>
        </authorList>
    </citation>
    <scope>NUCLEOTIDE SEQUENCE</scope>
    <source>
        <strain evidence="1">CGMCC 4.7299</strain>
    </source>
</reference>
<protein>
    <recommendedName>
        <fullName evidence="3">Excreted virulence factor EspC, type VII ESX diderm</fullName>
    </recommendedName>
</protein>
<dbReference type="RefSeq" id="WP_189082873.1">
    <property type="nucleotide sequence ID" value="NZ_BMMX01000064.1"/>
</dbReference>
<proteinExistence type="predicted"/>
<keyword evidence="2" id="KW-1185">Reference proteome</keyword>
<dbReference type="Proteomes" id="UP000656042">
    <property type="component" value="Unassembled WGS sequence"/>
</dbReference>
<dbReference type="AlphaFoldDB" id="A0A8J3C4R9"/>
<gene>
    <name evidence="1" type="ORF">GCM10012284_61820</name>
</gene>
<reference evidence="1" key="2">
    <citation type="submission" date="2020-09" db="EMBL/GenBank/DDBJ databases">
        <authorList>
            <person name="Sun Q."/>
            <person name="Zhou Y."/>
        </authorList>
    </citation>
    <scope>NUCLEOTIDE SEQUENCE</scope>
    <source>
        <strain evidence="1">CGMCC 4.7299</strain>
    </source>
</reference>